<proteinExistence type="predicted"/>
<feature type="domain" description="PAS" evidence="1">
    <location>
        <begin position="20"/>
        <end position="57"/>
    </location>
</feature>
<keyword evidence="3" id="KW-1185">Reference proteome</keyword>
<dbReference type="Proteomes" id="UP000603453">
    <property type="component" value="Unassembled WGS sequence"/>
</dbReference>
<comment type="caution">
    <text evidence="2">The sequence shown here is derived from an EMBL/GenBank/DDBJ whole genome shotgun (WGS) entry which is preliminary data.</text>
</comment>
<dbReference type="InterPro" id="IPR000014">
    <property type="entry name" value="PAS"/>
</dbReference>
<reference evidence="2" key="1">
    <citation type="submission" date="2020-12" db="EMBL/GenBank/DDBJ databases">
        <title>Metabolic potential, ecology and presence of endohyphal bacteria is reflected in genomic diversity of Mucoromycotina.</title>
        <authorList>
            <person name="Muszewska A."/>
            <person name="Okrasinska A."/>
            <person name="Steczkiewicz K."/>
            <person name="Drgas O."/>
            <person name="Orlowska M."/>
            <person name="Perlinska-Lenart U."/>
            <person name="Aleksandrzak-Piekarczyk T."/>
            <person name="Szatraj K."/>
            <person name="Zielenkiewicz U."/>
            <person name="Pilsyk S."/>
            <person name="Malc E."/>
            <person name="Mieczkowski P."/>
            <person name="Kruszewska J.S."/>
            <person name="Biernat P."/>
            <person name="Pawlowska J."/>
        </authorList>
    </citation>
    <scope>NUCLEOTIDE SEQUENCE</scope>
    <source>
        <strain evidence="2">WA0000017839</strain>
    </source>
</reference>
<evidence type="ECO:0000259" key="1">
    <source>
        <dbReference type="PROSITE" id="PS50112"/>
    </source>
</evidence>
<dbReference type="EMBL" id="JAEPRD010000149">
    <property type="protein sequence ID" value="KAG2196331.1"/>
    <property type="molecule type" value="Genomic_DNA"/>
</dbReference>
<evidence type="ECO:0000313" key="3">
    <source>
        <dbReference type="Proteomes" id="UP000603453"/>
    </source>
</evidence>
<evidence type="ECO:0000313" key="2">
    <source>
        <dbReference type="EMBL" id="KAG2196331.1"/>
    </source>
</evidence>
<dbReference type="PROSITE" id="PS50112">
    <property type="entry name" value="PAS"/>
    <property type="match status" value="1"/>
</dbReference>
<dbReference type="AlphaFoldDB" id="A0A8H7QPM6"/>
<accession>A0A8H7QPM6</accession>
<name>A0A8H7QPM6_9FUNG</name>
<organism evidence="2 3">
    <name type="scientific">Mucor saturninus</name>
    <dbReference type="NCBI Taxonomy" id="64648"/>
    <lineage>
        <taxon>Eukaryota</taxon>
        <taxon>Fungi</taxon>
        <taxon>Fungi incertae sedis</taxon>
        <taxon>Mucoromycota</taxon>
        <taxon>Mucoromycotina</taxon>
        <taxon>Mucoromycetes</taxon>
        <taxon>Mucorales</taxon>
        <taxon>Mucorineae</taxon>
        <taxon>Mucoraceae</taxon>
        <taxon>Mucor</taxon>
    </lineage>
</organism>
<gene>
    <name evidence="2" type="ORF">INT47_009326</name>
</gene>
<dbReference type="OrthoDB" id="2338553at2759"/>
<sequence length="383" mass="44397">MSFSDCHSFHDCPLRTSSLLIVSKEKQTIVTATDEVFDLLGYDPIELVGRSINLLDPRQYYDNERKERFTLCHATSGHLPFEICIHHDPLTNATDLDYWLIRPVNTLRRKTSSPFTILRLSPFGTIEHAYPSTQFPQQTPQLKGHPIMSFVHESDVRSMCEKLCHLRRRRTHHTFRVRWLRQFHPKEAHTDQDFEWVSLTVMNAPRRSSCDAANDPQSRPICIIRPDQEQQVETSCSGFSTPYLLTGLVSGTLRLLWEGTSVGFSSLFELVEGMHTALDQGKIYMIEYFAHLLTHALNVANELLYFSESKKEEEMVYMKHQYKIEEHASLLEDKKKKSQFYGLSTVKVAVENNIWSVPLYTKASNYLTDKSSFRNRTNNKQTN</sequence>
<protein>
    <recommendedName>
        <fullName evidence="1">PAS domain-containing protein</fullName>
    </recommendedName>
</protein>